<dbReference type="AlphaFoldDB" id="A0A7R8UC91"/>
<dbReference type="PROSITE" id="PS50878">
    <property type="entry name" value="RT_POL"/>
    <property type="match status" value="1"/>
</dbReference>
<sequence>MKRLRKSPQVTCPRLLKQIVTTLFPHHENRGRQVFVQPNDGIIPPVTVDELREICGRFGDNKAPGLDGIPNRALKLAVKTRPDLFANTFEACLKEGIFPAQWKKQKLVLLPKPDKQPGNPASYRPICLLDTMGKMMERVIYNRLLPIVEASNGLSERQFGFRRAHSTVDAIGMVVNLAKGALISGGCCAVVALDVKNAFNSANWNRIKRALADIGVPGYLANLVENYLSERTLWYGTDDGSKEYIVTAGVPQGSVLGPLLWNIMYNGVLVLPVPEGTTIVGFADDLAVVVAAKHPEDVEVYATETVRAVKSWLEKAGLTLADAKTEAVLITKRRKNNTVKVEVGGHTVVSKPAIKYLGVIIDTKLSFREHLEYACQKAASATTALAKMLPNIGGPKHCRRLVLAGVVRSIQLYSSPVWAEALANS</sequence>
<dbReference type="PANTHER" id="PTHR19446">
    <property type="entry name" value="REVERSE TRANSCRIPTASES"/>
    <property type="match status" value="1"/>
</dbReference>
<dbReference type="SUPFAM" id="SSF56672">
    <property type="entry name" value="DNA/RNA polymerases"/>
    <property type="match status" value="1"/>
</dbReference>
<dbReference type="GO" id="GO:0071897">
    <property type="term" value="P:DNA biosynthetic process"/>
    <property type="evidence" value="ECO:0007669"/>
    <property type="project" value="UniProtKB-ARBA"/>
</dbReference>
<evidence type="ECO:0000313" key="3">
    <source>
        <dbReference type="Proteomes" id="UP000594454"/>
    </source>
</evidence>
<organism evidence="2 3">
    <name type="scientific">Hermetia illucens</name>
    <name type="common">Black soldier fly</name>
    <dbReference type="NCBI Taxonomy" id="343691"/>
    <lineage>
        <taxon>Eukaryota</taxon>
        <taxon>Metazoa</taxon>
        <taxon>Ecdysozoa</taxon>
        <taxon>Arthropoda</taxon>
        <taxon>Hexapoda</taxon>
        <taxon>Insecta</taxon>
        <taxon>Pterygota</taxon>
        <taxon>Neoptera</taxon>
        <taxon>Endopterygota</taxon>
        <taxon>Diptera</taxon>
        <taxon>Brachycera</taxon>
        <taxon>Stratiomyomorpha</taxon>
        <taxon>Stratiomyidae</taxon>
        <taxon>Hermetiinae</taxon>
        <taxon>Hermetia</taxon>
    </lineage>
</organism>
<gene>
    <name evidence="2" type="ORF">HERILL_LOCUS1345</name>
</gene>
<name>A0A7R8UC91_HERIL</name>
<feature type="domain" description="Reverse transcriptase" evidence="1">
    <location>
        <begin position="91"/>
        <end position="361"/>
    </location>
</feature>
<reference evidence="2 3" key="1">
    <citation type="submission" date="2020-11" db="EMBL/GenBank/DDBJ databases">
        <authorList>
            <person name="Wallbank WR R."/>
            <person name="Pardo Diaz C."/>
            <person name="Kozak K."/>
            <person name="Martin S."/>
            <person name="Jiggins C."/>
            <person name="Moest M."/>
            <person name="Warren A I."/>
            <person name="Generalovic N T."/>
            <person name="Byers J.R.P. K."/>
            <person name="Montejo-Kovacevich G."/>
            <person name="Yen C E."/>
        </authorList>
    </citation>
    <scope>NUCLEOTIDE SEQUENCE [LARGE SCALE GENOMIC DNA]</scope>
</reference>
<proteinExistence type="predicted"/>
<keyword evidence="3" id="KW-1185">Reference proteome</keyword>
<protein>
    <recommendedName>
        <fullName evidence="1">Reverse transcriptase domain-containing protein</fullName>
    </recommendedName>
</protein>
<dbReference type="Proteomes" id="UP000594454">
    <property type="component" value="Chromosome 1"/>
</dbReference>
<dbReference type="InParanoid" id="A0A7R8UC91"/>
<dbReference type="EMBL" id="LR899009">
    <property type="protein sequence ID" value="CAD7078053.1"/>
    <property type="molecule type" value="Genomic_DNA"/>
</dbReference>
<evidence type="ECO:0000259" key="1">
    <source>
        <dbReference type="PROSITE" id="PS50878"/>
    </source>
</evidence>
<dbReference type="InterPro" id="IPR000477">
    <property type="entry name" value="RT_dom"/>
</dbReference>
<dbReference type="Pfam" id="PF00078">
    <property type="entry name" value="RVT_1"/>
    <property type="match status" value="1"/>
</dbReference>
<accession>A0A7R8UC91</accession>
<dbReference type="CDD" id="cd01650">
    <property type="entry name" value="RT_nLTR_like"/>
    <property type="match status" value="1"/>
</dbReference>
<evidence type="ECO:0000313" key="2">
    <source>
        <dbReference type="EMBL" id="CAD7078053.1"/>
    </source>
</evidence>
<dbReference type="InterPro" id="IPR043502">
    <property type="entry name" value="DNA/RNA_pol_sf"/>
</dbReference>